<protein>
    <submittedName>
        <fullName evidence="1">Uncharacterized protein</fullName>
    </submittedName>
</protein>
<dbReference type="AlphaFoldDB" id="A0A8T0HIC7"/>
<reference evidence="1 2" key="1">
    <citation type="submission" date="2020-06" db="EMBL/GenBank/DDBJ databases">
        <title>WGS assembly of Ceratodon purpureus strain R40.</title>
        <authorList>
            <person name="Carey S.B."/>
            <person name="Jenkins J."/>
            <person name="Shu S."/>
            <person name="Lovell J.T."/>
            <person name="Sreedasyam A."/>
            <person name="Maumus F."/>
            <person name="Tiley G.P."/>
            <person name="Fernandez-Pozo N."/>
            <person name="Barry K."/>
            <person name="Chen C."/>
            <person name="Wang M."/>
            <person name="Lipzen A."/>
            <person name="Daum C."/>
            <person name="Saski C.A."/>
            <person name="Payton A.C."/>
            <person name="Mcbreen J.C."/>
            <person name="Conrad R.E."/>
            <person name="Kollar L.M."/>
            <person name="Olsson S."/>
            <person name="Huttunen S."/>
            <person name="Landis J.B."/>
            <person name="Wickett N.J."/>
            <person name="Johnson M.G."/>
            <person name="Rensing S.A."/>
            <person name="Grimwood J."/>
            <person name="Schmutz J."/>
            <person name="Mcdaniel S.F."/>
        </authorList>
    </citation>
    <scope>NUCLEOTIDE SEQUENCE [LARGE SCALE GENOMIC DNA]</scope>
    <source>
        <strain evidence="1 2">R40</strain>
    </source>
</reference>
<organism evidence="1 2">
    <name type="scientific">Ceratodon purpureus</name>
    <name type="common">Fire moss</name>
    <name type="synonym">Dicranum purpureum</name>
    <dbReference type="NCBI Taxonomy" id="3225"/>
    <lineage>
        <taxon>Eukaryota</taxon>
        <taxon>Viridiplantae</taxon>
        <taxon>Streptophyta</taxon>
        <taxon>Embryophyta</taxon>
        <taxon>Bryophyta</taxon>
        <taxon>Bryophytina</taxon>
        <taxon>Bryopsida</taxon>
        <taxon>Dicranidae</taxon>
        <taxon>Pseudoditrichales</taxon>
        <taxon>Ditrichaceae</taxon>
        <taxon>Ceratodon</taxon>
    </lineage>
</organism>
<accession>A0A8T0HIC7</accession>
<evidence type="ECO:0000313" key="1">
    <source>
        <dbReference type="EMBL" id="KAG0570319.1"/>
    </source>
</evidence>
<keyword evidence="2" id="KW-1185">Reference proteome</keyword>
<name>A0A8T0HIC7_CERPU</name>
<dbReference type="Proteomes" id="UP000822688">
    <property type="component" value="Chromosome 6"/>
</dbReference>
<gene>
    <name evidence="1" type="ORF">KC19_6G153800</name>
</gene>
<proteinExistence type="predicted"/>
<dbReference type="EMBL" id="CM026427">
    <property type="protein sequence ID" value="KAG0570319.1"/>
    <property type="molecule type" value="Genomic_DNA"/>
</dbReference>
<comment type="caution">
    <text evidence="1">The sequence shown here is derived from an EMBL/GenBank/DDBJ whole genome shotgun (WGS) entry which is preliminary data.</text>
</comment>
<evidence type="ECO:0000313" key="2">
    <source>
        <dbReference type="Proteomes" id="UP000822688"/>
    </source>
</evidence>
<sequence>MPIELRNCAKRQRWSFVCGNSAPFDEILRRSVSSLSFLKVGLSLLSVLSLEITLVLQFQGLVLFLQSTESIALLVWFEHCLGGRLFCEEYRSVVGLNCSEALDSETGLSIESFCRGEHADFGFSHNSRFGSV</sequence>